<sequence>MNFKHLVGKSTLKEGITIHKNYESFFESPKVGDKKEITLIFGDSQNTRVALRKLNNIRQHVQIKYTTKSHVQFINWLNDIFKATKFGRVGEFLEFKKISSDVYKLIPITIQDSHNTRLYIADSMHYKSLDIVDKDLYLGEIESIVNSIKFQIDEGQSYYNKKLEQAFIEYSWQKEGRAIPELDLKYDFRKNGIQIEVEFGNARSYYQDYIKFMLSYCSRQIHLGMLITPTFDFANILCEIGKQKALLRGRKSYSGMMHYEKAYKEFTYLKNIFDMPIVILGIDINYL</sequence>
<evidence type="ECO:0000313" key="2">
    <source>
        <dbReference type="EMBL" id="QII10224.1"/>
    </source>
</evidence>
<gene>
    <name evidence="2" type="ORF">KsCSTR_08450</name>
    <name evidence="3" type="ORF">KSMBR1_1414</name>
    <name evidence="1" type="ORF">kustd1654</name>
</gene>
<evidence type="ECO:0000313" key="3">
    <source>
        <dbReference type="EMBL" id="SOH03913.1"/>
    </source>
</evidence>
<dbReference type="EMBL" id="LT934425">
    <property type="protein sequence ID" value="SOH03913.1"/>
    <property type="molecule type" value="Genomic_DNA"/>
</dbReference>
<proteinExistence type="predicted"/>
<evidence type="ECO:0008006" key="6">
    <source>
        <dbReference type="Google" id="ProtNLM"/>
    </source>
</evidence>
<evidence type="ECO:0000313" key="1">
    <source>
        <dbReference type="EMBL" id="CAJ72399.1"/>
    </source>
</evidence>
<dbReference type="OrthoDB" id="9839436at2"/>
<evidence type="ECO:0000313" key="5">
    <source>
        <dbReference type="Proteomes" id="UP000501926"/>
    </source>
</evidence>
<evidence type="ECO:0000313" key="4">
    <source>
        <dbReference type="Proteomes" id="UP000221734"/>
    </source>
</evidence>
<accession>Q1PZ89</accession>
<reference evidence="1" key="1">
    <citation type="journal article" date="2006" name="Nature">
        <title>Deciphering the evolution and metabolism of an anammox bacterium from a community genome.</title>
        <authorList>
            <person name="Strous M."/>
            <person name="Pelletier E."/>
            <person name="Mangenot S."/>
            <person name="Rattei T."/>
            <person name="Lehner A."/>
            <person name="Taylor M.W."/>
            <person name="Horn M."/>
            <person name="Daims H."/>
            <person name="Bartol-Mavel D."/>
            <person name="Wincker P."/>
            <person name="Barbe V."/>
            <person name="Fonknechten N."/>
            <person name="Vallenet D."/>
            <person name="Segurens B."/>
            <person name="Schenowitz-Truong C."/>
            <person name="Medigue C."/>
            <person name="Collingro A."/>
            <person name="Snel B."/>
            <person name="Dutilh B.E."/>
            <person name="OpDenCamp H.J.M."/>
            <person name="vanDerDrift C."/>
            <person name="Cirpus I."/>
            <person name="vanDePas-Schoonen K.T."/>
            <person name="Harhangi H.R."/>
            <person name="vanNiftrik L."/>
            <person name="Schmid M."/>
            <person name="Keltjens J."/>
            <person name="vanDeVossenberg J."/>
            <person name="Kartal B."/>
            <person name="Meier H."/>
            <person name="Frishman D."/>
            <person name="Huynen M.A."/>
            <person name="Mewes H."/>
            <person name="Weissenbach J."/>
            <person name="Jetten M.S.M."/>
            <person name="Wagner M."/>
            <person name="LePaslier D."/>
        </authorList>
    </citation>
    <scope>NUCLEOTIDE SEQUENCE</scope>
</reference>
<dbReference type="GO" id="GO:0009036">
    <property type="term" value="F:type II site-specific deoxyribonuclease activity"/>
    <property type="evidence" value="ECO:0007669"/>
    <property type="project" value="InterPro"/>
</dbReference>
<dbReference type="Proteomes" id="UP000501926">
    <property type="component" value="Chromosome"/>
</dbReference>
<dbReference type="SUPFAM" id="SSF52980">
    <property type="entry name" value="Restriction endonuclease-like"/>
    <property type="match status" value="1"/>
</dbReference>
<keyword evidence="4" id="KW-1185">Reference proteome</keyword>
<dbReference type="EMBL" id="CT573072">
    <property type="protein sequence ID" value="CAJ72399.1"/>
    <property type="molecule type" value="Genomic_DNA"/>
</dbReference>
<dbReference type="GO" id="GO:0000287">
    <property type="term" value="F:magnesium ion binding"/>
    <property type="evidence" value="ECO:0007669"/>
    <property type="project" value="InterPro"/>
</dbReference>
<reference evidence="1" key="2">
    <citation type="submission" date="2006-01" db="EMBL/GenBank/DDBJ databases">
        <authorList>
            <person name="Genoscope"/>
        </authorList>
    </citation>
    <scope>NUCLEOTIDE SEQUENCE</scope>
</reference>
<dbReference type="Pfam" id="PF09195">
    <property type="entry name" value="Endonuc-BglII"/>
    <property type="match status" value="1"/>
</dbReference>
<name>Q1PZ89_KUEST</name>
<protein>
    <recommendedName>
        <fullName evidence="6">Restriction endonuclease</fullName>
    </recommendedName>
</protein>
<dbReference type="InterPro" id="IPR015278">
    <property type="entry name" value="BglII-like"/>
</dbReference>
<dbReference type="InterPro" id="IPR011335">
    <property type="entry name" value="Restrct_endonuc-II-like"/>
</dbReference>
<reference evidence="3" key="3">
    <citation type="submission" date="2017-10" db="EMBL/GenBank/DDBJ databases">
        <authorList>
            <person name="Banno H."/>
            <person name="Chua N.-H."/>
        </authorList>
    </citation>
    <scope>NUCLEOTIDE SEQUENCE [LARGE SCALE GENOMIC DNA]</scope>
    <source>
        <strain evidence="3">Kuenenia_mbr1_ru-nijmegen</strain>
    </source>
</reference>
<reference evidence="2 5" key="5">
    <citation type="submission" date="2020-02" db="EMBL/GenBank/DDBJ databases">
        <title>Newly sequenced genome of strain CSTR1 showed variability in Candidatus Kuenenia stuttgartiensis genomes.</title>
        <authorList>
            <person name="Ding C."/>
            <person name="Adrian L."/>
        </authorList>
    </citation>
    <scope>NUCLEOTIDE SEQUENCE [LARGE SCALE GENOMIC DNA]</scope>
    <source>
        <strain evidence="2 5">CSTR1</strain>
    </source>
</reference>
<dbReference type="RefSeq" id="WP_099324670.1">
    <property type="nucleotide sequence ID" value="NZ_CP049055.1"/>
</dbReference>
<dbReference type="GO" id="GO:0003677">
    <property type="term" value="F:DNA binding"/>
    <property type="evidence" value="ECO:0007669"/>
    <property type="project" value="InterPro"/>
</dbReference>
<dbReference type="GO" id="GO:0009307">
    <property type="term" value="P:DNA restriction-modification system"/>
    <property type="evidence" value="ECO:0007669"/>
    <property type="project" value="InterPro"/>
</dbReference>
<dbReference type="KEGG" id="kst:KSMBR1_1414"/>
<organism evidence="1">
    <name type="scientific">Kuenenia stuttgartiensis</name>
    <dbReference type="NCBI Taxonomy" id="174633"/>
    <lineage>
        <taxon>Bacteria</taxon>
        <taxon>Pseudomonadati</taxon>
        <taxon>Planctomycetota</taxon>
        <taxon>Candidatus Brocadiia</taxon>
        <taxon>Candidatus Brocadiales</taxon>
        <taxon>Candidatus Brocadiaceae</taxon>
        <taxon>Candidatus Kuenenia</taxon>
    </lineage>
</organism>
<dbReference type="InterPro" id="IPR011338">
    <property type="entry name" value="BamHI/BglII/BstY"/>
</dbReference>
<dbReference type="Proteomes" id="UP000221734">
    <property type="component" value="Chromosome Kuenenia_stuttgartiensis_MBR1"/>
</dbReference>
<reference evidence="4" key="4">
    <citation type="submission" date="2017-10" db="EMBL/GenBank/DDBJ databases">
        <authorList>
            <person name="Frank J."/>
        </authorList>
    </citation>
    <scope>NUCLEOTIDE SEQUENCE [LARGE SCALE GENOMIC DNA]</scope>
</reference>
<dbReference type="Gene3D" id="3.40.91.20">
    <property type="match status" value="1"/>
</dbReference>
<dbReference type="AlphaFoldDB" id="Q1PZ89"/>
<dbReference type="EMBL" id="CP049055">
    <property type="protein sequence ID" value="QII10224.1"/>
    <property type="molecule type" value="Genomic_DNA"/>
</dbReference>